<dbReference type="InterPro" id="IPR013766">
    <property type="entry name" value="Thioredoxin_domain"/>
</dbReference>
<dbReference type="GO" id="GO:0006950">
    <property type="term" value="P:response to stress"/>
    <property type="evidence" value="ECO:0007669"/>
    <property type="project" value="UniProtKB-ARBA"/>
</dbReference>
<dbReference type="SUPFAM" id="SSF52833">
    <property type="entry name" value="Thioredoxin-like"/>
    <property type="match status" value="1"/>
</dbReference>
<evidence type="ECO:0000313" key="2">
    <source>
        <dbReference type="EMBL" id="SBW09326.1"/>
    </source>
</evidence>
<reference evidence="2" key="1">
    <citation type="submission" date="2016-04" db="EMBL/GenBank/DDBJ databases">
        <authorList>
            <person name="Evans L.H."/>
            <person name="Alamgir A."/>
            <person name="Owens N."/>
            <person name="Weber N.D."/>
            <person name="Virtaneva K."/>
            <person name="Barbian K."/>
            <person name="Babar A."/>
            <person name="Rosenke K."/>
        </authorList>
    </citation>
    <scope>NUCLEOTIDE SEQUENCE</scope>
    <source>
        <strain evidence="2">86</strain>
    </source>
</reference>
<dbReference type="CDD" id="cd02956">
    <property type="entry name" value="ybbN"/>
    <property type="match status" value="1"/>
</dbReference>
<sequence>MDFLFGDGAAAQGGAGGQDLVKASNTQNFMRDVIDASMQAPVVVQFWSPRSPQCKTVTEMLSRQVRGLGGRVRLVTVNVDENPQLAQQMQVRSVPAIFAIKDGRPVDMIQGAPAETEVKSFLGALTNDARLNAQVDAMLETARQALADGQLPQAIQLYQQILQAAPGNPGAIAGFMRCNMAAGRFDQAKTILAQLPDDLKKNPEIAAVAATLELAAEGTDVDVPLAIANLAANPDDHEARFNIAMAAYAQGDAETAVKELLEIVARDRAWNDDGARKRLLKILEALGPADPVAKSGRRRLQMMLMV</sequence>
<evidence type="ECO:0000259" key="1">
    <source>
        <dbReference type="PROSITE" id="PS51352"/>
    </source>
</evidence>
<dbReference type="Pfam" id="PF00085">
    <property type="entry name" value="Thioredoxin"/>
    <property type="match status" value="1"/>
</dbReference>
<accession>A0A212KCC7</accession>
<dbReference type="PANTHER" id="PTHR45663">
    <property type="entry name" value="GEO12009P1"/>
    <property type="match status" value="1"/>
</dbReference>
<dbReference type="AlphaFoldDB" id="A0A212KCC7"/>
<dbReference type="Pfam" id="PF14561">
    <property type="entry name" value="TPR_20"/>
    <property type="match status" value="1"/>
</dbReference>
<dbReference type="Gene3D" id="3.40.30.10">
    <property type="entry name" value="Glutaredoxin"/>
    <property type="match status" value="1"/>
</dbReference>
<dbReference type="SUPFAM" id="SSF48452">
    <property type="entry name" value="TPR-like"/>
    <property type="match status" value="1"/>
</dbReference>
<dbReference type="PANTHER" id="PTHR45663:SF11">
    <property type="entry name" value="GEO12009P1"/>
    <property type="match status" value="1"/>
</dbReference>
<name>A0A212KCC7_9PROT</name>
<proteinExistence type="predicted"/>
<feature type="domain" description="Thioredoxin" evidence="1">
    <location>
        <begin position="9"/>
        <end position="127"/>
    </location>
</feature>
<dbReference type="Pfam" id="PF14559">
    <property type="entry name" value="TPR_19"/>
    <property type="match status" value="1"/>
</dbReference>
<dbReference type="InterPro" id="IPR036249">
    <property type="entry name" value="Thioredoxin-like_sf"/>
</dbReference>
<dbReference type="GO" id="GO:0015035">
    <property type="term" value="F:protein-disulfide reductase activity"/>
    <property type="evidence" value="ECO:0007669"/>
    <property type="project" value="TreeGrafter"/>
</dbReference>
<dbReference type="Gene3D" id="1.25.40.10">
    <property type="entry name" value="Tetratricopeptide repeat domain"/>
    <property type="match status" value="2"/>
</dbReference>
<protein>
    <submittedName>
        <fullName evidence="2">Putative thioredoxin</fullName>
    </submittedName>
</protein>
<dbReference type="GO" id="GO:0045454">
    <property type="term" value="P:cell redox homeostasis"/>
    <property type="evidence" value="ECO:0007669"/>
    <property type="project" value="TreeGrafter"/>
</dbReference>
<gene>
    <name evidence="2" type="ORF">KL86APRO_12569</name>
</gene>
<dbReference type="EMBL" id="FLUO01000001">
    <property type="protein sequence ID" value="SBW09326.1"/>
    <property type="molecule type" value="Genomic_DNA"/>
</dbReference>
<dbReference type="InterPro" id="IPR011990">
    <property type="entry name" value="TPR-like_helical_dom_sf"/>
</dbReference>
<dbReference type="GO" id="GO:0005829">
    <property type="term" value="C:cytosol"/>
    <property type="evidence" value="ECO:0007669"/>
    <property type="project" value="TreeGrafter"/>
</dbReference>
<dbReference type="PROSITE" id="PS51352">
    <property type="entry name" value="THIOREDOXIN_2"/>
    <property type="match status" value="1"/>
</dbReference>
<organism evidence="2">
    <name type="scientific">uncultured Alphaproteobacteria bacterium</name>
    <dbReference type="NCBI Taxonomy" id="91750"/>
    <lineage>
        <taxon>Bacteria</taxon>
        <taxon>Pseudomonadati</taxon>
        <taxon>Pseudomonadota</taxon>
        <taxon>Alphaproteobacteria</taxon>
        <taxon>environmental samples</taxon>
    </lineage>
</organism>